<protein>
    <submittedName>
        <fullName evidence="1">Uncharacterized protein</fullName>
    </submittedName>
</protein>
<dbReference type="Proteomes" id="UP001432027">
    <property type="component" value="Unassembled WGS sequence"/>
</dbReference>
<feature type="non-terminal residue" evidence="1">
    <location>
        <position position="1"/>
    </location>
</feature>
<proteinExistence type="predicted"/>
<organism evidence="1 2">
    <name type="scientific">Pristionchus entomophagus</name>
    <dbReference type="NCBI Taxonomy" id="358040"/>
    <lineage>
        <taxon>Eukaryota</taxon>
        <taxon>Metazoa</taxon>
        <taxon>Ecdysozoa</taxon>
        <taxon>Nematoda</taxon>
        <taxon>Chromadorea</taxon>
        <taxon>Rhabditida</taxon>
        <taxon>Rhabditina</taxon>
        <taxon>Diplogasteromorpha</taxon>
        <taxon>Diplogasteroidea</taxon>
        <taxon>Neodiplogasteridae</taxon>
        <taxon>Pristionchus</taxon>
    </lineage>
</organism>
<sequence>TRTIDDGELNQLSPLVLVIRGRQQFGHRHAAATQLRLGGRLGHVGGLDEHVQRLGEMLPAGVREQTRLPNRVLDGSAAAHEDTAARLALDLLHADAARTQDAPDEVASGIVGDGDLLLDGDATLEGVEVRADE</sequence>
<accession>A0AAV5SZ19</accession>
<reference evidence="1" key="1">
    <citation type="submission" date="2023-10" db="EMBL/GenBank/DDBJ databases">
        <title>Genome assembly of Pristionchus species.</title>
        <authorList>
            <person name="Yoshida K."/>
            <person name="Sommer R.J."/>
        </authorList>
    </citation>
    <scope>NUCLEOTIDE SEQUENCE</scope>
    <source>
        <strain evidence="1">RS0144</strain>
    </source>
</reference>
<comment type="caution">
    <text evidence="1">The sequence shown here is derived from an EMBL/GenBank/DDBJ whole genome shotgun (WGS) entry which is preliminary data.</text>
</comment>
<evidence type="ECO:0000313" key="1">
    <source>
        <dbReference type="EMBL" id="GMS88015.1"/>
    </source>
</evidence>
<feature type="non-terminal residue" evidence="1">
    <location>
        <position position="133"/>
    </location>
</feature>
<evidence type="ECO:0000313" key="2">
    <source>
        <dbReference type="Proteomes" id="UP001432027"/>
    </source>
</evidence>
<name>A0AAV5SZ19_9BILA</name>
<dbReference type="EMBL" id="BTSX01000003">
    <property type="protein sequence ID" value="GMS88015.1"/>
    <property type="molecule type" value="Genomic_DNA"/>
</dbReference>
<dbReference type="AlphaFoldDB" id="A0AAV5SZ19"/>
<keyword evidence="2" id="KW-1185">Reference proteome</keyword>
<gene>
    <name evidence="1" type="ORF">PENTCL1PPCAC_10190</name>
</gene>